<evidence type="ECO:0000256" key="1">
    <source>
        <dbReference type="ARBA" id="ARBA00022741"/>
    </source>
</evidence>
<keyword evidence="5" id="KW-0597">Phosphoprotein</keyword>
<dbReference type="InterPro" id="IPR002078">
    <property type="entry name" value="Sigma_54_int"/>
</dbReference>
<dbReference type="Gene3D" id="1.10.10.60">
    <property type="entry name" value="Homeodomain-like"/>
    <property type="match status" value="1"/>
</dbReference>
<evidence type="ECO:0000256" key="5">
    <source>
        <dbReference type="PROSITE-ProRule" id="PRU00169"/>
    </source>
</evidence>
<dbReference type="Pfam" id="PF25601">
    <property type="entry name" value="AAA_lid_14"/>
    <property type="match status" value="1"/>
</dbReference>
<evidence type="ECO:0000259" key="7">
    <source>
        <dbReference type="PROSITE" id="PS50110"/>
    </source>
</evidence>
<keyword evidence="4" id="KW-0804">Transcription</keyword>
<dbReference type="PATRIC" id="fig|706587.4.peg.5414"/>
<dbReference type="Gene3D" id="3.40.50.300">
    <property type="entry name" value="P-loop containing nucleotide triphosphate hydrolases"/>
    <property type="match status" value="1"/>
</dbReference>
<dbReference type="GO" id="GO:0000160">
    <property type="term" value="P:phosphorelay signal transduction system"/>
    <property type="evidence" value="ECO:0007669"/>
    <property type="project" value="InterPro"/>
</dbReference>
<dbReference type="EMBL" id="CP003360">
    <property type="protein sequence ID" value="AFM27400.1"/>
    <property type="molecule type" value="Genomic_DNA"/>
</dbReference>
<evidence type="ECO:0000259" key="6">
    <source>
        <dbReference type="PROSITE" id="PS50045"/>
    </source>
</evidence>
<keyword evidence="9" id="KW-1185">Reference proteome</keyword>
<sequence length="489" mass="55201">MTDVTFMNDSPTLLIVDDEPDFLRGLARSIPKEISCRVLTARRAADALSLMETNPVELVLTDIRMPDMNGIELLDEIKSRDPWVTVVIMTAYGSIDIAVDAIRKGAYDFVQKPFKPDEINRILKKALERNSLIRENIRLRSRLTGMPDLESFLSDHPGMTHVLRTIRTVAAIDVTVLIRGESGTGKELAARAIHMLSPRGERPMVTVNCPTVPESLLESELFGYAKGAFTGASTNKEGLIHEADGTTLFLDEIGDITPAMQTKLLRLIQEREIKPLGSPHSKLVDVRIIASTNRDLEAKMAEGSFREDLFYRLNVVTVFMPSLREFPQHIPILAQRFVQQAALEYGIPPKSISEEAMHHLMTQPWPGNIRQLRNAMQKAMIFCKGDVLQLSDFLDEQGKVNTPHLDTSGVRQPFRVARDELLEDFTRRYLVDALTRNHGNVSAAARESGLERQHFQKLMRKCNVKPDVFRTECNQELQCNSGLQFREIE</sequence>
<feature type="domain" description="Sigma-54 factor interaction" evidence="6">
    <location>
        <begin position="152"/>
        <end position="381"/>
    </location>
</feature>
<dbReference type="SUPFAM" id="SSF52172">
    <property type="entry name" value="CheY-like"/>
    <property type="match status" value="1"/>
</dbReference>
<dbReference type="InterPro" id="IPR025944">
    <property type="entry name" value="Sigma_54_int_dom_CS"/>
</dbReference>
<evidence type="ECO:0000313" key="8">
    <source>
        <dbReference type="EMBL" id="AFM27400.1"/>
    </source>
</evidence>
<dbReference type="SUPFAM" id="SSF46689">
    <property type="entry name" value="Homeodomain-like"/>
    <property type="match status" value="1"/>
</dbReference>
<dbReference type="Pfam" id="PF00072">
    <property type="entry name" value="Response_reg"/>
    <property type="match status" value="1"/>
</dbReference>
<dbReference type="Gene3D" id="1.10.8.60">
    <property type="match status" value="1"/>
</dbReference>
<feature type="domain" description="Response regulatory" evidence="7">
    <location>
        <begin position="12"/>
        <end position="127"/>
    </location>
</feature>
<dbReference type="GO" id="GO:0043565">
    <property type="term" value="F:sequence-specific DNA binding"/>
    <property type="evidence" value="ECO:0007669"/>
    <property type="project" value="InterPro"/>
</dbReference>
<dbReference type="KEGG" id="dti:Desti_4781"/>
<dbReference type="InterPro" id="IPR009057">
    <property type="entry name" value="Homeodomain-like_sf"/>
</dbReference>
<dbReference type="InterPro" id="IPR002197">
    <property type="entry name" value="HTH_Fis"/>
</dbReference>
<feature type="modified residue" description="4-aspartylphosphate" evidence="5">
    <location>
        <position position="62"/>
    </location>
</feature>
<dbReference type="PROSITE" id="PS50110">
    <property type="entry name" value="RESPONSE_REGULATORY"/>
    <property type="match status" value="1"/>
</dbReference>
<dbReference type="InterPro" id="IPR003593">
    <property type="entry name" value="AAA+_ATPase"/>
</dbReference>
<dbReference type="Pfam" id="PF02954">
    <property type="entry name" value="HTH_8"/>
    <property type="match status" value="1"/>
</dbReference>
<dbReference type="InterPro" id="IPR027417">
    <property type="entry name" value="P-loop_NTPase"/>
</dbReference>
<gene>
    <name evidence="8" type="ordered locus">Desti_4781</name>
</gene>
<accession>I4CCV9</accession>
<dbReference type="AlphaFoldDB" id="I4CCV9"/>
<evidence type="ECO:0000256" key="2">
    <source>
        <dbReference type="ARBA" id="ARBA00022840"/>
    </source>
</evidence>
<protein>
    <submittedName>
        <fullName evidence="8">Response regulator with CheY-like receiver, AAA-type ATPase, and DNA-binding domains</fullName>
    </submittedName>
</protein>
<dbReference type="SMART" id="SM00382">
    <property type="entry name" value="AAA"/>
    <property type="match status" value="1"/>
</dbReference>
<keyword evidence="2" id="KW-0067">ATP-binding</keyword>
<dbReference type="InterPro" id="IPR058031">
    <property type="entry name" value="AAA_lid_NorR"/>
</dbReference>
<dbReference type="SUPFAM" id="SSF52540">
    <property type="entry name" value="P-loop containing nucleoside triphosphate hydrolases"/>
    <property type="match status" value="1"/>
</dbReference>
<dbReference type="STRING" id="706587.Desti_4781"/>
<keyword evidence="3" id="KW-0805">Transcription regulation</keyword>
<proteinExistence type="predicted"/>
<dbReference type="CDD" id="cd00009">
    <property type="entry name" value="AAA"/>
    <property type="match status" value="1"/>
</dbReference>
<dbReference type="PROSITE" id="PS50045">
    <property type="entry name" value="SIGMA54_INTERACT_4"/>
    <property type="match status" value="1"/>
</dbReference>
<keyword evidence="1" id="KW-0547">Nucleotide-binding</keyword>
<dbReference type="eggNOG" id="COG2204">
    <property type="taxonomic scope" value="Bacteria"/>
</dbReference>
<evidence type="ECO:0000256" key="3">
    <source>
        <dbReference type="ARBA" id="ARBA00023015"/>
    </source>
</evidence>
<dbReference type="SMART" id="SM00448">
    <property type="entry name" value="REC"/>
    <property type="match status" value="1"/>
</dbReference>
<dbReference type="FunFam" id="3.40.50.300:FF:000006">
    <property type="entry name" value="DNA-binding transcriptional regulator NtrC"/>
    <property type="match status" value="1"/>
</dbReference>
<dbReference type="Proteomes" id="UP000006055">
    <property type="component" value="Chromosome"/>
</dbReference>
<dbReference type="HOGENOM" id="CLU_000445_0_5_7"/>
<keyword evidence="8" id="KW-0238">DNA-binding</keyword>
<name>I4CCV9_DESTA</name>
<dbReference type="Pfam" id="PF00158">
    <property type="entry name" value="Sigma54_activat"/>
    <property type="match status" value="1"/>
</dbReference>
<dbReference type="InterPro" id="IPR011006">
    <property type="entry name" value="CheY-like_superfamily"/>
</dbReference>
<dbReference type="PANTHER" id="PTHR32071">
    <property type="entry name" value="TRANSCRIPTIONAL REGULATORY PROTEIN"/>
    <property type="match status" value="1"/>
</dbReference>
<dbReference type="GO" id="GO:0005524">
    <property type="term" value="F:ATP binding"/>
    <property type="evidence" value="ECO:0007669"/>
    <property type="project" value="UniProtKB-KW"/>
</dbReference>
<dbReference type="Gene3D" id="3.40.50.2300">
    <property type="match status" value="1"/>
</dbReference>
<dbReference type="PROSITE" id="PS00688">
    <property type="entry name" value="SIGMA54_INTERACT_3"/>
    <property type="match status" value="1"/>
</dbReference>
<evidence type="ECO:0000256" key="4">
    <source>
        <dbReference type="ARBA" id="ARBA00023163"/>
    </source>
</evidence>
<dbReference type="GO" id="GO:0006355">
    <property type="term" value="P:regulation of DNA-templated transcription"/>
    <property type="evidence" value="ECO:0007669"/>
    <property type="project" value="InterPro"/>
</dbReference>
<reference evidence="9" key="1">
    <citation type="submission" date="2012-06" db="EMBL/GenBank/DDBJ databases">
        <title>Complete sequence of chromosome of Desulfomonile tiedjei DSM 6799.</title>
        <authorList>
            <person name="Lucas S."/>
            <person name="Copeland A."/>
            <person name="Lapidus A."/>
            <person name="Glavina del Rio T."/>
            <person name="Dalin E."/>
            <person name="Tice H."/>
            <person name="Bruce D."/>
            <person name="Goodwin L."/>
            <person name="Pitluck S."/>
            <person name="Peters L."/>
            <person name="Ovchinnikova G."/>
            <person name="Zeytun A."/>
            <person name="Lu M."/>
            <person name="Kyrpides N."/>
            <person name="Mavromatis K."/>
            <person name="Ivanova N."/>
            <person name="Brettin T."/>
            <person name="Detter J.C."/>
            <person name="Han C."/>
            <person name="Larimer F."/>
            <person name="Land M."/>
            <person name="Hauser L."/>
            <person name="Markowitz V."/>
            <person name="Cheng J.-F."/>
            <person name="Hugenholtz P."/>
            <person name="Woyke T."/>
            <person name="Wu D."/>
            <person name="Spring S."/>
            <person name="Schroeder M."/>
            <person name="Brambilla E."/>
            <person name="Klenk H.-P."/>
            <person name="Eisen J.A."/>
        </authorList>
    </citation>
    <scope>NUCLEOTIDE SEQUENCE [LARGE SCALE GENOMIC DNA]</scope>
    <source>
        <strain evidence="9">ATCC 49306 / DSM 6799 / DCB-1</strain>
    </source>
</reference>
<organism evidence="8 9">
    <name type="scientific">Desulfomonile tiedjei (strain ATCC 49306 / DSM 6799 / DCB-1)</name>
    <dbReference type="NCBI Taxonomy" id="706587"/>
    <lineage>
        <taxon>Bacteria</taxon>
        <taxon>Pseudomonadati</taxon>
        <taxon>Thermodesulfobacteriota</taxon>
        <taxon>Desulfomonilia</taxon>
        <taxon>Desulfomonilales</taxon>
        <taxon>Desulfomonilaceae</taxon>
        <taxon>Desulfomonile</taxon>
    </lineage>
</organism>
<dbReference type="RefSeq" id="WP_014812508.1">
    <property type="nucleotide sequence ID" value="NC_018025.1"/>
</dbReference>
<dbReference type="InterPro" id="IPR001789">
    <property type="entry name" value="Sig_transdc_resp-reg_receiver"/>
</dbReference>
<evidence type="ECO:0000313" key="9">
    <source>
        <dbReference type="Proteomes" id="UP000006055"/>
    </source>
</evidence>